<dbReference type="InterPro" id="IPR029762">
    <property type="entry name" value="PGP-I_bact-type"/>
</dbReference>
<accession>A0A2S5IXU8</accession>
<evidence type="ECO:0000256" key="9">
    <source>
        <dbReference type="PROSITE-ProRule" id="PRU10076"/>
    </source>
</evidence>
<keyword evidence="5" id="KW-0963">Cytoplasm</keyword>
<dbReference type="EC" id="3.4.19.3" evidence="9"/>
<dbReference type="PROSITE" id="PS01333">
    <property type="entry name" value="PYRASE_GLU"/>
    <property type="match status" value="1"/>
</dbReference>
<name>A0A2S5IXU8_9MICC</name>
<reference evidence="11 12" key="1">
    <citation type="journal article" date="2014" name="Int. J. Syst. Evol. Microbiol.">
        <title>Arthrobacter pityocampae sp. nov., isolated from Thaumetopoea pityocampa (Lep., Thaumetopoeidae).</title>
        <authorList>
            <person name="Ince I.A."/>
            <person name="Demirbag Z."/>
            <person name="Kati H."/>
        </authorList>
    </citation>
    <scope>NUCLEOTIDE SEQUENCE [LARGE SCALE GENOMIC DNA]</scope>
    <source>
        <strain evidence="11 12">Tp2</strain>
    </source>
</reference>
<organism evidence="11 12">
    <name type="scientific">Arthrobacter pityocampae</name>
    <dbReference type="NCBI Taxonomy" id="547334"/>
    <lineage>
        <taxon>Bacteria</taxon>
        <taxon>Bacillati</taxon>
        <taxon>Actinomycetota</taxon>
        <taxon>Actinomycetes</taxon>
        <taxon>Micrococcales</taxon>
        <taxon>Micrococcaceae</taxon>
        <taxon>Arthrobacter</taxon>
    </lineage>
</organism>
<comment type="similarity">
    <text evidence="4">Belongs to the peptidase C15 family.</text>
</comment>
<evidence type="ECO:0000256" key="6">
    <source>
        <dbReference type="ARBA" id="ARBA00022670"/>
    </source>
</evidence>
<keyword evidence="6" id="KW-0645">Protease</keyword>
<dbReference type="InterPro" id="IPR016125">
    <property type="entry name" value="Peptidase_C15-like"/>
</dbReference>
<dbReference type="InterPro" id="IPR036440">
    <property type="entry name" value="Peptidase_C15-like_sf"/>
</dbReference>
<gene>
    <name evidence="11" type="primary">pcp</name>
    <name evidence="11" type="ORF">C4K88_06620</name>
</gene>
<dbReference type="Gene3D" id="3.40.630.20">
    <property type="entry name" value="Peptidase C15, pyroglutamyl peptidase I-like"/>
    <property type="match status" value="1"/>
</dbReference>
<keyword evidence="12" id="KW-1185">Reference proteome</keyword>
<evidence type="ECO:0000256" key="8">
    <source>
        <dbReference type="ARBA" id="ARBA00022807"/>
    </source>
</evidence>
<dbReference type="Pfam" id="PF01470">
    <property type="entry name" value="Peptidase_C15"/>
    <property type="match status" value="1"/>
</dbReference>
<comment type="subcellular location">
    <subcellularLocation>
        <location evidence="3">Cytoplasm</location>
    </subcellularLocation>
</comment>
<comment type="function">
    <text evidence="2">Removes 5-oxoproline from various penultimate amino acid residues except L-proline.</text>
</comment>
<evidence type="ECO:0000256" key="10">
    <source>
        <dbReference type="PROSITE-ProRule" id="PRU10077"/>
    </source>
</evidence>
<evidence type="ECO:0000313" key="12">
    <source>
        <dbReference type="Proteomes" id="UP000239297"/>
    </source>
</evidence>
<keyword evidence="7" id="KW-0378">Hydrolase</keyword>
<comment type="caution">
    <text evidence="11">The sequence shown here is derived from an EMBL/GenBank/DDBJ whole genome shotgun (WGS) entry which is preliminary data.</text>
</comment>
<evidence type="ECO:0000256" key="7">
    <source>
        <dbReference type="ARBA" id="ARBA00022801"/>
    </source>
</evidence>
<comment type="catalytic activity">
    <reaction evidence="1 9">
        <text>Release of an N-terminal pyroglutamyl group from a polypeptide, the second amino acid generally not being Pro.</text>
        <dbReference type="EC" id="3.4.19.3"/>
    </reaction>
</comment>
<dbReference type="PROSITE" id="PS01334">
    <property type="entry name" value="PYRASE_CYS"/>
    <property type="match status" value="1"/>
</dbReference>
<dbReference type="CDD" id="cd00501">
    <property type="entry name" value="Peptidase_C15"/>
    <property type="match status" value="1"/>
</dbReference>
<feature type="active site" evidence="10">
    <location>
        <position position="142"/>
    </location>
</feature>
<dbReference type="PANTHER" id="PTHR23402">
    <property type="entry name" value="PROTEASE FAMILY C15 PYROGLUTAMYL-PEPTIDASE I-RELATED"/>
    <property type="match status" value="1"/>
</dbReference>
<dbReference type="FunFam" id="3.40.630.20:FF:000001">
    <property type="entry name" value="Pyrrolidone-carboxylate peptidase"/>
    <property type="match status" value="1"/>
</dbReference>
<dbReference type="NCBIfam" id="TIGR00504">
    <property type="entry name" value="pyro_pdase"/>
    <property type="match status" value="1"/>
</dbReference>
<dbReference type="NCBIfam" id="NF009676">
    <property type="entry name" value="PRK13197.1"/>
    <property type="match status" value="1"/>
</dbReference>
<evidence type="ECO:0000256" key="2">
    <source>
        <dbReference type="ARBA" id="ARBA00002280"/>
    </source>
</evidence>
<keyword evidence="8" id="KW-0788">Thiol protease</keyword>
<dbReference type="AlphaFoldDB" id="A0A2S5IXU8"/>
<dbReference type="Proteomes" id="UP000239297">
    <property type="component" value="Unassembled WGS sequence"/>
</dbReference>
<dbReference type="PIRSF" id="PIRSF015592">
    <property type="entry name" value="Prld-crbxl_pptds"/>
    <property type="match status" value="1"/>
</dbReference>
<protein>
    <recommendedName>
        <fullName evidence="9">Pyroglutamyl-peptidase I</fullName>
        <ecNumber evidence="9">3.4.19.3</ecNumber>
    </recommendedName>
</protein>
<sequence length="212" mass="21866">MILLTGFEPFGGESTNPSWQAAERAADLLCAQGRAAVAVEVPCVFGRSIEALEAALGEYEPAIVLCVGQAGGRGSISLERVAINVDDARIPDNAGNQPIDEPVVASGPAAYFSTLPIKACREAVAGLGIPVEVSQTAGTYVCNHLFYGLMDLLGDRRSTRGGFVHVPYSSEQGAAHGQPGLAVEAMAEALAMIATTTADTPVDARVTAGAEH</sequence>
<dbReference type="RefSeq" id="WP_104120864.1">
    <property type="nucleotide sequence ID" value="NZ_PRKW01000003.1"/>
</dbReference>
<dbReference type="PRINTS" id="PR00706">
    <property type="entry name" value="PYROGLUPTASE"/>
</dbReference>
<dbReference type="GO" id="GO:0016920">
    <property type="term" value="F:pyroglutamyl-peptidase activity"/>
    <property type="evidence" value="ECO:0007669"/>
    <property type="project" value="UniProtKB-EC"/>
</dbReference>
<evidence type="ECO:0000256" key="1">
    <source>
        <dbReference type="ARBA" id="ARBA00001770"/>
    </source>
</evidence>
<dbReference type="GO" id="GO:0005829">
    <property type="term" value="C:cytosol"/>
    <property type="evidence" value="ECO:0007669"/>
    <property type="project" value="InterPro"/>
</dbReference>
<evidence type="ECO:0000256" key="4">
    <source>
        <dbReference type="ARBA" id="ARBA00006641"/>
    </source>
</evidence>
<dbReference type="InterPro" id="IPR000816">
    <property type="entry name" value="Peptidase_C15"/>
</dbReference>
<dbReference type="InterPro" id="IPR033694">
    <property type="entry name" value="PGPEP1_Cys_AS"/>
</dbReference>
<evidence type="ECO:0000313" key="11">
    <source>
        <dbReference type="EMBL" id="PPB49373.1"/>
    </source>
</evidence>
<dbReference type="EMBL" id="PRKW01000003">
    <property type="protein sequence ID" value="PPB49373.1"/>
    <property type="molecule type" value="Genomic_DNA"/>
</dbReference>
<proteinExistence type="inferred from homology"/>
<feature type="active site" evidence="9">
    <location>
        <position position="79"/>
    </location>
</feature>
<dbReference type="SUPFAM" id="SSF53182">
    <property type="entry name" value="Pyrrolidone carboxyl peptidase (pyroglutamate aminopeptidase)"/>
    <property type="match status" value="1"/>
</dbReference>
<evidence type="ECO:0000256" key="3">
    <source>
        <dbReference type="ARBA" id="ARBA00004496"/>
    </source>
</evidence>
<dbReference type="InterPro" id="IPR033693">
    <property type="entry name" value="PGPEP1_Glu_AS"/>
</dbReference>
<dbReference type="OrthoDB" id="9779738at2"/>
<dbReference type="PANTHER" id="PTHR23402:SF1">
    <property type="entry name" value="PYROGLUTAMYL-PEPTIDASE I"/>
    <property type="match status" value="1"/>
</dbReference>
<evidence type="ECO:0000256" key="5">
    <source>
        <dbReference type="ARBA" id="ARBA00022490"/>
    </source>
</evidence>
<dbReference type="GO" id="GO:0006508">
    <property type="term" value="P:proteolysis"/>
    <property type="evidence" value="ECO:0007669"/>
    <property type="project" value="UniProtKB-KW"/>
</dbReference>